<sequence>MDHLPLLPILIPLLAAAAMLFVEHGRLGMLPQRVIAWTSLAAVLAVSLLLLRNADQGDISVYLLGDWPARLGIVLVVDRLSALMVLLGQLLAIACLLHACGGRDRRATHFHAFFQFQLMGLNGAFLTGDLFNLFVFFEVLLIASYGLLLSGGGGARMRAGLHYVAFNIGASTLFLLALGLLYGLLGTLNMAEMAARVAEVPASDLALVEAAAGMLLVVFCAKAALLPMYLWLPQTYTLAPAAVAALFAIMTKVGLYAVLRVGTLSFGLAGPLAGFAWPALQVLGAVTLVLAALGVLSAQRLRLLAAYLVLGSAATLFVAFSLATPGTIAAGLYYLVHSTLAGAALFLLADLVRQRGRGGAGKDMATPRMGRMRSLLFLLVAVSLAGLPPLSGFIGKLLLLDAVPAGSIGWVWGCVLGSSFLMLVGVARTGVHVFWGSDSEPAHAQDEVDALNAAPAAANLTAPPLESAAVLLLVCYGIAMALAAAPVLAFTRATADQLLAPAEYVRQIDAALPARRAP</sequence>
<feature type="transmembrane region" description="Helical" evidence="8">
    <location>
        <begin position="109"/>
        <end position="127"/>
    </location>
</feature>
<evidence type="ECO:0000256" key="4">
    <source>
        <dbReference type="ARBA" id="ARBA00022692"/>
    </source>
</evidence>
<dbReference type="RefSeq" id="WP_187553862.1">
    <property type="nucleotide sequence ID" value="NZ_BMZL01000002.1"/>
</dbReference>
<evidence type="ECO:0000256" key="1">
    <source>
        <dbReference type="ARBA" id="ARBA00004651"/>
    </source>
</evidence>
<feature type="transmembrane region" description="Helical" evidence="8">
    <location>
        <begin position="334"/>
        <end position="353"/>
    </location>
</feature>
<proteinExistence type="inferred from homology"/>
<evidence type="ECO:0000256" key="5">
    <source>
        <dbReference type="ARBA" id="ARBA00022989"/>
    </source>
</evidence>
<dbReference type="InterPro" id="IPR001750">
    <property type="entry name" value="ND/Mrp_TM"/>
</dbReference>
<dbReference type="GO" id="GO:0005886">
    <property type="term" value="C:plasma membrane"/>
    <property type="evidence" value="ECO:0007669"/>
    <property type="project" value="UniProtKB-SubCell"/>
</dbReference>
<dbReference type="Pfam" id="PF00361">
    <property type="entry name" value="Proton_antipo_M"/>
    <property type="match status" value="1"/>
</dbReference>
<reference evidence="10 11" key="1">
    <citation type="submission" date="2020-08" db="EMBL/GenBank/DDBJ databases">
        <title>Genome sequence of Thermomonas carbonis KCTC 42013T.</title>
        <authorList>
            <person name="Hyun D.-W."/>
            <person name="Bae J.-W."/>
        </authorList>
    </citation>
    <scope>NUCLEOTIDE SEQUENCE [LARGE SCALE GENOMIC DNA]</scope>
    <source>
        <strain evidence="10 11">KCTC 42013</strain>
    </source>
</reference>
<dbReference type="NCBIfam" id="NF009309">
    <property type="entry name" value="PRK12666.1"/>
    <property type="match status" value="1"/>
</dbReference>
<evidence type="ECO:0000313" key="11">
    <source>
        <dbReference type="Proteomes" id="UP000515804"/>
    </source>
</evidence>
<keyword evidence="5 8" id="KW-1133">Transmembrane helix</keyword>
<dbReference type="Proteomes" id="UP000515804">
    <property type="component" value="Chromosome"/>
</dbReference>
<accession>A0A7G9SU24</accession>
<keyword evidence="11" id="KW-1185">Reference proteome</keyword>
<dbReference type="GO" id="GO:0042773">
    <property type="term" value="P:ATP synthesis coupled electron transport"/>
    <property type="evidence" value="ECO:0007669"/>
    <property type="project" value="InterPro"/>
</dbReference>
<feature type="transmembrane region" description="Helical" evidence="8">
    <location>
        <begin position="133"/>
        <end position="151"/>
    </location>
</feature>
<feature type="transmembrane region" description="Helical" evidence="8">
    <location>
        <begin position="238"/>
        <end position="259"/>
    </location>
</feature>
<evidence type="ECO:0000313" key="10">
    <source>
        <dbReference type="EMBL" id="QNN71349.1"/>
    </source>
</evidence>
<feature type="transmembrane region" description="Helical" evidence="8">
    <location>
        <begin position="205"/>
        <end position="226"/>
    </location>
</feature>
<feature type="transmembrane region" description="Helical" evidence="8">
    <location>
        <begin position="163"/>
        <end position="185"/>
    </location>
</feature>
<comment type="subcellular location">
    <subcellularLocation>
        <location evidence="1">Cell membrane</location>
        <topology evidence="1">Multi-pass membrane protein</topology>
    </subcellularLocation>
    <subcellularLocation>
        <location evidence="7">Membrane</location>
        <topology evidence="7">Multi-pass membrane protein</topology>
    </subcellularLocation>
</comment>
<feature type="transmembrane region" description="Helical" evidence="8">
    <location>
        <begin position="374"/>
        <end position="395"/>
    </location>
</feature>
<evidence type="ECO:0000256" key="6">
    <source>
        <dbReference type="ARBA" id="ARBA00023136"/>
    </source>
</evidence>
<evidence type="ECO:0000256" key="2">
    <source>
        <dbReference type="ARBA" id="ARBA00005346"/>
    </source>
</evidence>
<feature type="transmembrane region" description="Helical" evidence="8">
    <location>
        <begin position="71"/>
        <end position="97"/>
    </location>
</feature>
<dbReference type="PANTHER" id="PTHR42703:SF1">
    <property type="entry name" value="NA(+)_H(+) ANTIPORTER SUBUNIT D1"/>
    <property type="match status" value="1"/>
</dbReference>
<gene>
    <name evidence="10" type="ORF">H9L16_07310</name>
</gene>
<feature type="transmembrane region" description="Helical" evidence="8">
    <location>
        <begin position="34"/>
        <end position="51"/>
    </location>
</feature>
<dbReference type="AlphaFoldDB" id="A0A7G9SU24"/>
<dbReference type="GO" id="GO:0008137">
    <property type="term" value="F:NADH dehydrogenase (ubiquinone) activity"/>
    <property type="evidence" value="ECO:0007669"/>
    <property type="project" value="InterPro"/>
</dbReference>
<keyword evidence="4 7" id="KW-0812">Transmembrane</keyword>
<keyword evidence="3" id="KW-1003">Cell membrane</keyword>
<dbReference type="KEGG" id="tcn:H9L16_07310"/>
<keyword evidence="6 8" id="KW-0472">Membrane</keyword>
<evidence type="ECO:0000259" key="9">
    <source>
        <dbReference type="Pfam" id="PF00361"/>
    </source>
</evidence>
<comment type="similarity">
    <text evidence="2">Belongs to the CPA3 antiporters (TC 2.A.63) subunit D family.</text>
</comment>
<dbReference type="InterPro" id="IPR003918">
    <property type="entry name" value="NADH_UbQ_OxRdtase"/>
</dbReference>
<evidence type="ECO:0000256" key="8">
    <source>
        <dbReference type="SAM" id="Phobius"/>
    </source>
</evidence>
<feature type="transmembrane region" description="Helical" evidence="8">
    <location>
        <begin position="303"/>
        <end position="322"/>
    </location>
</feature>
<dbReference type="EMBL" id="CP060719">
    <property type="protein sequence ID" value="QNN71349.1"/>
    <property type="molecule type" value="Genomic_DNA"/>
</dbReference>
<dbReference type="InterPro" id="IPR050586">
    <property type="entry name" value="CPA3_Na-H_Antiporter_D"/>
</dbReference>
<organism evidence="10 11">
    <name type="scientific">Thermomonas carbonis</name>
    <dbReference type="NCBI Taxonomy" id="1463158"/>
    <lineage>
        <taxon>Bacteria</taxon>
        <taxon>Pseudomonadati</taxon>
        <taxon>Pseudomonadota</taxon>
        <taxon>Gammaproteobacteria</taxon>
        <taxon>Lysobacterales</taxon>
        <taxon>Lysobacteraceae</taxon>
        <taxon>Thermomonas</taxon>
    </lineage>
</organism>
<feature type="transmembrane region" description="Helical" evidence="8">
    <location>
        <begin position="6"/>
        <end position="22"/>
    </location>
</feature>
<name>A0A7G9SU24_9GAMM</name>
<dbReference type="PANTHER" id="PTHR42703">
    <property type="entry name" value="NADH DEHYDROGENASE"/>
    <property type="match status" value="1"/>
</dbReference>
<feature type="transmembrane region" description="Helical" evidence="8">
    <location>
        <begin position="279"/>
        <end position="296"/>
    </location>
</feature>
<evidence type="ECO:0000256" key="7">
    <source>
        <dbReference type="RuleBase" id="RU000320"/>
    </source>
</evidence>
<protein>
    <submittedName>
        <fullName evidence="10">Monovalent cation/H+ antiporter subunit D</fullName>
    </submittedName>
</protein>
<evidence type="ECO:0000256" key="3">
    <source>
        <dbReference type="ARBA" id="ARBA00022475"/>
    </source>
</evidence>
<dbReference type="PRINTS" id="PR01437">
    <property type="entry name" value="NUOXDRDTASE4"/>
</dbReference>
<feature type="transmembrane region" description="Helical" evidence="8">
    <location>
        <begin position="407"/>
        <end position="427"/>
    </location>
</feature>
<feature type="domain" description="NADH:quinone oxidoreductase/Mrp antiporter transmembrane" evidence="9">
    <location>
        <begin position="128"/>
        <end position="420"/>
    </location>
</feature>
<feature type="transmembrane region" description="Helical" evidence="8">
    <location>
        <begin position="468"/>
        <end position="489"/>
    </location>
</feature>